<evidence type="ECO:0000256" key="1">
    <source>
        <dbReference type="ARBA" id="ARBA00022801"/>
    </source>
</evidence>
<keyword evidence="1 3" id="KW-0378">Hydrolase</keyword>
<dbReference type="PANTHER" id="PTHR16138">
    <property type="entry name" value="MYCOPHENOLIC ACID ACYL-GLUCURONIDE ESTERASE, MITOCHONDRIAL"/>
    <property type="match status" value="1"/>
</dbReference>
<dbReference type="InterPro" id="IPR052382">
    <property type="entry name" value="ABHD10_acyl-thioesterase"/>
</dbReference>
<evidence type="ECO:0000259" key="2">
    <source>
        <dbReference type="Pfam" id="PF12146"/>
    </source>
</evidence>
<dbReference type="Pfam" id="PF12146">
    <property type="entry name" value="Hydrolase_4"/>
    <property type="match status" value="1"/>
</dbReference>
<dbReference type="KEGG" id="tso:IZ6_31390"/>
<dbReference type="EMBL" id="AP023361">
    <property type="protein sequence ID" value="BCJ92404.1"/>
    <property type="molecule type" value="Genomic_DNA"/>
</dbReference>
<dbReference type="InterPro" id="IPR022742">
    <property type="entry name" value="Hydrolase_4"/>
</dbReference>
<name>A0A6S6QPA9_9HYPH</name>
<dbReference type="Gene3D" id="3.40.50.1820">
    <property type="entry name" value="alpha/beta hydrolase"/>
    <property type="match status" value="1"/>
</dbReference>
<feature type="domain" description="Serine aminopeptidase S33" evidence="2">
    <location>
        <begin position="38"/>
        <end position="136"/>
    </location>
</feature>
<dbReference type="RefSeq" id="WP_222875973.1">
    <property type="nucleotide sequence ID" value="NZ_AP023361.1"/>
</dbReference>
<protein>
    <submittedName>
        <fullName evidence="3">Alpha/beta hydrolase</fullName>
    </submittedName>
</protein>
<reference evidence="3 4" key="1">
    <citation type="submission" date="2020-08" db="EMBL/GenBank/DDBJ databases">
        <title>Genome sequence of Rhizobiales bacterium strain IZ6.</title>
        <authorList>
            <person name="Nakai R."/>
            <person name="Naganuma T."/>
        </authorList>
    </citation>
    <scope>NUCLEOTIDE SEQUENCE [LARGE SCALE GENOMIC DNA]</scope>
    <source>
        <strain evidence="3 4">IZ6</strain>
    </source>
</reference>
<evidence type="ECO:0000313" key="3">
    <source>
        <dbReference type="EMBL" id="BCJ92404.1"/>
    </source>
</evidence>
<gene>
    <name evidence="3" type="ORF">IZ6_31390</name>
</gene>
<organism evidence="3 4">
    <name type="scientific">Terrihabitans soli</name>
    <dbReference type="NCBI Taxonomy" id="708113"/>
    <lineage>
        <taxon>Bacteria</taxon>
        <taxon>Pseudomonadati</taxon>
        <taxon>Pseudomonadota</taxon>
        <taxon>Alphaproteobacteria</taxon>
        <taxon>Hyphomicrobiales</taxon>
        <taxon>Terrihabitans</taxon>
    </lineage>
</organism>
<keyword evidence="4" id="KW-1185">Reference proteome</keyword>
<dbReference type="GO" id="GO:0016787">
    <property type="term" value="F:hydrolase activity"/>
    <property type="evidence" value="ECO:0007669"/>
    <property type="project" value="UniProtKB-KW"/>
</dbReference>
<dbReference type="SUPFAM" id="SSF53474">
    <property type="entry name" value="alpha/beta-Hydrolases"/>
    <property type="match status" value="1"/>
</dbReference>
<sequence>MEQLEHLTANGRKLALRITPGAGPATIWLGGFKSDMQSTKAQIIADWAAANGRANLRFDYSGHGESDGRFEDGTISAWLEDALAVIRAKGGEAPILVGSSMGGWLSLLAARALREEQKPLSGLVLIAPAADFTEDLMWNRFPPEIRAAIDRDGVYHHPSEYSEIPTPITRALIEDGRRHQLLGSPLKIGAPIRILQGMQDPDVPWQHVMRLVEHLAEDDVTVTMIRDGDHRLSRPEDLERLVAAVAAMARGSVSPAH</sequence>
<proteinExistence type="predicted"/>
<accession>A0A6S6QPA9</accession>
<evidence type="ECO:0000313" key="4">
    <source>
        <dbReference type="Proteomes" id="UP000515317"/>
    </source>
</evidence>
<dbReference type="PANTHER" id="PTHR16138:SF7">
    <property type="entry name" value="PALMITOYL-PROTEIN THIOESTERASE ABHD10, MITOCHONDRIAL"/>
    <property type="match status" value="1"/>
</dbReference>
<dbReference type="InterPro" id="IPR029058">
    <property type="entry name" value="AB_hydrolase_fold"/>
</dbReference>
<dbReference type="Proteomes" id="UP000515317">
    <property type="component" value="Chromosome"/>
</dbReference>
<dbReference type="AlphaFoldDB" id="A0A6S6QPA9"/>